<proteinExistence type="predicted"/>
<sequence>MLLDACLAIRFLKDRACRDLRLMNVKPDNSFWGTSQFSGAR</sequence>
<accession>A0A080M012</accession>
<organism evidence="1 2">
    <name type="scientific">Candidatus Accumulibacter phosphatis</name>
    <dbReference type="NCBI Taxonomy" id="327160"/>
    <lineage>
        <taxon>Bacteria</taxon>
        <taxon>Pseudomonadati</taxon>
        <taxon>Pseudomonadota</taxon>
        <taxon>Betaproteobacteria</taxon>
        <taxon>Candidatus Accumulibacter</taxon>
    </lineage>
</organism>
<dbReference type="EMBL" id="JDVG02000016">
    <property type="protein sequence ID" value="KFB74567.1"/>
    <property type="molecule type" value="Genomic_DNA"/>
</dbReference>
<dbReference type="Proteomes" id="UP000020077">
    <property type="component" value="Unassembled WGS sequence"/>
</dbReference>
<dbReference type="AlphaFoldDB" id="A0A080M012"/>
<comment type="caution">
    <text evidence="1">The sequence shown here is derived from an EMBL/GenBank/DDBJ whole genome shotgun (WGS) entry which is preliminary data.</text>
</comment>
<evidence type="ECO:0000313" key="1">
    <source>
        <dbReference type="EMBL" id="KFB74567.1"/>
    </source>
</evidence>
<protein>
    <submittedName>
        <fullName evidence="1">Uncharacterized protein</fullName>
    </submittedName>
</protein>
<gene>
    <name evidence="1" type="ORF">AW09_000121</name>
</gene>
<name>A0A080M012_9PROT</name>
<reference evidence="1 2" key="1">
    <citation type="submission" date="2014-02" db="EMBL/GenBank/DDBJ databases">
        <title>Expanding our view of genomic diversity in Candidatus Accumulibacter clades.</title>
        <authorList>
            <person name="Skennerton C.T."/>
            <person name="Barr J.J."/>
            <person name="Slater F.R."/>
            <person name="Bond P.L."/>
            <person name="Tyson G.W."/>
        </authorList>
    </citation>
    <scope>NUCLEOTIDE SEQUENCE [LARGE SCALE GENOMIC DNA]</scope>
    <source>
        <strain evidence="2">BA-91</strain>
    </source>
</reference>
<evidence type="ECO:0000313" key="2">
    <source>
        <dbReference type="Proteomes" id="UP000020077"/>
    </source>
</evidence>